<dbReference type="Pfam" id="PF26325">
    <property type="entry name" value="YhjD"/>
    <property type="match status" value="1"/>
</dbReference>
<organism evidence="1 2">
    <name type="scientific">Lihuaxuella thermophila</name>
    <dbReference type="NCBI Taxonomy" id="1173111"/>
    <lineage>
        <taxon>Bacteria</taxon>
        <taxon>Bacillati</taxon>
        <taxon>Bacillota</taxon>
        <taxon>Bacilli</taxon>
        <taxon>Bacillales</taxon>
        <taxon>Thermoactinomycetaceae</taxon>
        <taxon>Lihuaxuella</taxon>
    </lineage>
</organism>
<dbReference type="Proteomes" id="UP000199695">
    <property type="component" value="Unassembled WGS sequence"/>
</dbReference>
<dbReference type="EMBL" id="FOCQ01000001">
    <property type="protein sequence ID" value="SEM71208.1"/>
    <property type="molecule type" value="Genomic_DNA"/>
</dbReference>
<evidence type="ECO:0000313" key="2">
    <source>
        <dbReference type="Proteomes" id="UP000199695"/>
    </source>
</evidence>
<proteinExistence type="predicted"/>
<dbReference type="OrthoDB" id="2990654at2"/>
<dbReference type="STRING" id="1173111.SAMN05444955_101208"/>
<name>A0A1H8AN09_9BACL</name>
<evidence type="ECO:0000313" key="1">
    <source>
        <dbReference type="EMBL" id="SEM71208.1"/>
    </source>
</evidence>
<gene>
    <name evidence="1" type="ORF">SAMN05444955_101208</name>
</gene>
<dbReference type="InterPro" id="IPR058600">
    <property type="entry name" value="YhjD-like"/>
</dbReference>
<protein>
    <submittedName>
        <fullName evidence="1">Uncharacterized protein</fullName>
    </submittedName>
</protein>
<keyword evidence="2" id="KW-1185">Reference proteome</keyword>
<reference evidence="1 2" key="1">
    <citation type="submission" date="2016-10" db="EMBL/GenBank/DDBJ databases">
        <authorList>
            <person name="de Groot N.N."/>
        </authorList>
    </citation>
    <scope>NUCLEOTIDE SEQUENCE [LARGE SCALE GENOMIC DNA]</scope>
    <source>
        <strain evidence="1 2">DSM 46701</strain>
    </source>
</reference>
<dbReference type="AlphaFoldDB" id="A0A1H8AN09"/>
<accession>A0A1H8AN09</accession>
<sequence>MMVSPGEYHQFLFLVKRITVLQVLLLVLRVDLERLSAAPIKMKEVWVKLLSNTTAQLEEALSDAFRQLKQLGGRIVEVKQTEHSRNITSQFRGYLYQDRLLNEWIKKECTEILESCWNLCGEENLKEGHHFFDKTT</sequence>
<dbReference type="RefSeq" id="WP_089964505.1">
    <property type="nucleotide sequence ID" value="NZ_FOCQ01000001.1"/>
</dbReference>